<protein>
    <recommendedName>
        <fullName evidence="3">HTH marR-type domain-containing protein</fullName>
    </recommendedName>
</protein>
<reference evidence="1 2" key="1">
    <citation type="submission" date="2009-02" db="EMBL/GenBank/DDBJ databases">
        <title>The Genome Sequence of Oxalobacter formigenes OXCC13.</title>
        <authorList>
            <consortium name="The Broad Institute Genome Sequencing Platform"/>
            <person name="Ward D."/>
            <person name="Young S.K."/>
            <person name="Kodira C.D."/>
            <person name="Zeng Q."/>
            <person name="Koehrsen M."/>
            <person name="Alvarado L."/>
            <person name="Berlin A."/>
            <person name="Borenstein D."/>
            <person name="Chen Z."/>
            <person name="Engels R."/>
            <person name="Freedman E."/>
            <person name="Gellesch M."/>
            <person name="Goldberg J."/>
            <person name="Griggs A."/>
            <person name="Gujja S."/>
            <person name="Heiman D."/>
            <person name="Hepburn T."/>
            <person name="Howarth C."/>
            <person name="Jen D."/>
            <person name="Larson L."/>
            <person name="Lewis B."/>
            <person name="Mehta T."/>
            <person name="Park D."/>
            <person name="Pearson M."/>
            <person name="Roberts A."/>
            <person name="Saif S."/>
            <person name="Shea T."/>
            <person name="Shenoy N."/>
            <person name="Sisk P."/>
            <person name="Stolte C."/>
            <person name="Sykes S."/>
            <person name="Walk T."/>
            <person name="White J."/>
            <person name="Yandava C."/>
            <person name="Allison M.J."/>
            <person name="Lander E."/>
            <person name="Nusbaum C."/>
            <person name="Galagan J."/>
            <person name="Birren B."/>
        </authorList>
    </citation>
    <scope>NUCLEOTIDE SEQUENCE [LARGE SCALE GENOMIC DNA]</scope>
    <source>
        <strain evidence="1 2">OXCC13</strain>
    </source>
</reference>
<dbReference type="AlphaFoldDB" id="C3X819"/>
<accession>C3X819</accession>
<dbReference type="Proteomes" id="UP000005089">
    <property type="component" value="Unassembled WGS sequence"/>
</dbReference>
<evidence type="ECO:0000313" key="1">
    <source>
        <dbReference type="EMBL" id="EEO29345.1"/>
    </source>
</evidence>
<evidence type="ECO:0008006" key="3">
    <source>
        <dbReference type="Google" id="ProtNLM"/>
    </source>
</evidence>
<evidence type="ECO:0000313" key="2">
    <source>
        <dbReference type="Proteomes" id="UP000005089"/>
    </source>
</evidence>
<dbReference type="RefSeq" id="WP_005879730.1">
    <property type="nucleotide sequence ID" value="NZ_CP019430.1"/>
</dbReference>
<gene>
    <name evidence="1" type="ORF">OFBG_00373</name>
</gene>
<organism evidence="1 2">
    <name type="scientific">Oxalobacter formigenes OXCC13</name>
    <dbReference type="NCBI Taxonomy" id="556269"/>
    <lineage>
        <taxon>Bacteria</taxon>
        <taxon>Pseudomonadati</taxon>
        <taxon>Pseudomonadota</taxon>
        <taxon>Betaproteobacteria</taxon>
        <taxon>Burkholderiales</taxon>
        <taxon>Oxalobacteraceae</taxon>
        <taxon>Oxalobacter</taxon>
    </lineage>
</organism>
<dbReference type="HOGENOM" id="CLU_2023972_0_0_4"/>
<dbReference type="GeneID" id="77135717"/>
<name>C3X819_OXAFO</name>
<keyword evidence="2" id="KW-1185">Reference proteome</keyword>
<sequence>MNKMYLKLEVALLISLRNAISDHLPVGSSLVILDILMFVLTEYLHERPLTMKKLLLSLDLSHTGFRYHFKKLVDDNWINLSRLTEKNSDQRLRFITPSSKLVTKIVLISNIMNDQLEEIRKQKETVGLPN</sequence>
<dbReference type="eggNOG" id="COG1846">
    <property type="taxonomic scope" value="Bacteria"/>
</dbReference>
<proteinExistence type="predicted"/>
<dbReference type="EMBL" id="GG658170">
    <property type="protein sequence ID" value="EEO29345.1"/>
    <property type="molecule type" value="Genomic_DNA"/>
</dbReference>